<dbReference type="KEGG" id="vg:80513727"/>
<dbReference type="EMBL" id="KM982402">
    <property type="protein sequence ID" value="AKI79929.1"/>
    <property type="molecule type" value="Genomic_DNA"/>
</dbReference>
<sequence>MLELGVLVIWCWRNIRHDIVVLSLTKKTSRVLNLLATGMNHQNYHVKKQVNQEKSHSNYINRYNQHNCINKGNCGNTCRISPKRKSKLHKPIHYAYKSIHAEETALDKIKLQRSKKTIKASLLVIRLKPASTPDSYSLANSRPCLACLYRIKNSVNNGLRINKIYYSNDDGQIICYKLKDILSEKQHLSKFYRVSVVPKEYVRYFGISGSNMSDSSDSEDSRDED</sequence>
<dbReference type="GO" id="GO:0003824">
    <property type="term" value="F:catalytic activity"/>
    <property type="evidence" value="ECO:0007669"/>
    <property type="project" value="InterPro"/>
</dbReference>
<organism evidence="1 2">
    <name type="scientific">Acanthamoeba polyphaga mimivirus Kroon</name>
    <dbReference type="NCBI Taxonomy" id="3069720"/>
    <lineage>
        <taxon>Viruses</taxon>
        <taxon>Varidnaviria</taxon>
        <taxon>Bamfordvirae</taxon>
        <taxon>Nucleocytoviricota</taxon>
        <taxon>Megaviricetes</taxon>
        <taxon>Imitervirales</taxon>
        <taxon>Mimiviridae</taxon>
        <taxon>Megamimivirinae</taxon>
        <taxon>Mimivirus</taxon>
        <taxon>Mimivirus lagoaense</taxon>
    </lineage>
</organism>
<dbReference type="Gene3D" id="3.40.140.10">
    <property type="entry name" value="Cytidine Deaminase, domain 2"/>
    <property type="match status" value="1"/>
</dbReference>
<evidence type="ECO:0000313" key="2">
    <source>
        <dbReference type="Proteomes" id="UP000240461"/>
    </source>
</evidence>
<evidence type="ECO:0000313" key="1">
    <source>
        <dbReference type="EMBL" id="AKI79929.1"/>
    </source>
</evidence>
<proteinExistence type="predicted"/>
<protein>
    <submittedName>
        <fullName evidence="1">Cytidine deaminase</fullName>
    </submittedName>
</protein>
<accession>A0A0G2Y5R8</accession>
<dbReference type="InterPro" id="IPR016193">
    <property type="entry name" value="Cytidine_deaminase-like"/>
</dbReference>
<reference evidence="1 2" key="1">
    <citation type="submission" date="2014-10" db="EMBL/GenBank/DDBJ databases">
        <title>Pan-genome analysis of Brazilian lineage A amoebal mimiviruses.</title>
        <authorList>
            <person name="Assis F.L."/>
            <person name="Abrahao J.S."/>
            <person name="Kroon E.G."/>
            <person name="Dornas F.P."/>
            <person name="Andrade K.R."/>
            <person name="Borato P.V.M."/>
            <person name="Pilotto M.R."/>
            <person name="Benamar S."/>
            <person name="LaScola B."/>
            <person name="Colson P."/>
        </authorList>
    </citation>
    <scope>NUCLEOTIDE SEQUENCE [LARGE SCALE GENOMIC DNA]</scope>
    <source>
        <strain evidence="1 2">Kroon</strain>
    </source>
</reference>
<dbReference type="Proteomes" id="UP000240461">
    <property type="component" value="Segment"/>
</dbReference>
<name>A0A0G2Y5R8_9VIRU</name>
<keyword evidence="2" id="KW-1185">Reference proteome</keyword>
<dbReference type="SUPFAM" id="SSF53927">
    <property type="entry name" value="Cytidine deaminase-like"/>
    <property type="match status" value="1"/>
</dbReference>